<dbReference type="InterPro" id="IPR052157">
    <property type="entry name" value="BCAA_transport_permease"/>
</dbReference>
<feature type="transmembrane region" description="Helical" evidence="9">
    <location>
        <begin position="125"/>
        <end position="156"/>
    </location>
</feature>
<dbReference type="Pfam" id="PF02653">
    <property type="entry name" value="BPD_transp_2"/>
    <property type="match status" value="1"/>
</dbReference>
<feature type="transmembrane region" description="Helical" evidence="9">
    <location>
        <begin position="222"/>
        <end position="248"/>
    </location>
</feature>
<evidence type="ECO:0000313" key="10">
    <source>
        <dbReference type="EMBL" id="SVA26667.1"/>
    </source>
</evidence>
<feature type="transmembrane region" description="Helical" evidence="9">
    <location>
        <begin position="12"/>
        <end position="38"/>
    </location>
</feature>
<organism evidence="10">
    <name type="scientific">marine metagenome</name>
    <dbReference type="NCBI Taxonomy" id="408172"/>
    <lineage>
        <taxon>unclassified sequences</taxon>
        <taxon>metagenomes</taxon>
        <taxon>ecological metagenomes</taxon>
    </lineage>
</organism>
<dbReference type="InterPro" id="IPR001851">
    <property type="entry name" value="ABC_transp_permease"/>
</dbReference>
<keyword evidence="2" id="KW-0813">Transport</keyword>
<dbReference type="PANTHER" id="PTHR11795">
    <property type="entry name" value="BRANCHED-CHAIN AMINO ACID TRANSPORT SYSTEM PERMEASE PROTEIN LIVH"/>
    <property type="match status" value="1"/>
</dbReference>
<dbReference type="GO" id="GO:0006865">
    <property type="term" value="P:amino acid transport"/>
    <property type="evidence" value="ECO:0007669"/>
    <property type="project" value="UniProtKB-KW"/>
</dbReference>
<feature type="transmembrane region" description="Helical" evidence="9">
    <location>
        <begin position="185"/>
        <end position="210"/>
    </location>
</feature>
<reference evidence="10" key="1">
    <citation type="submission" date="2018-05" db="EMBL/GenBank/DDBJ databases">
        <authorList>
            <person name="Lanie J.A."/>
            <person name="Ng W.-L."/>
            <person name="Kazmierczak K.M."/>
            <person name="Andrzejewski T.M."/>
            <person name="Davidsen T.M."/>
            <person name="Wayne K.J."/>
            <person name="Tettelin H."/>
            <person name="Glass J.I."/>
            <person name="Rusch D."/>
            <person name="Podicherti R."/>
            <person name="Tsui H.-C.T."/>
            <person name="Winkler M.E."/>
        </authorList>
    </citation>
    <scope>NUCLEOTIDE SEQUENCE</scope>
</reference>
<protein>
    <recommendedName>
        <fullName evidence="11">Branched-chain amino acid ABC transporter permease</fullName>
    </recommendedName>
</protein>
<feature type="transmembrane region" description="Helical" evidence="9">
    <location>
        <begin position="50"/>
        <end position="78"/>
    </location>
</feature>
<keyword evidence="7 9" id="KW-0472">Membrane</keyword>
<feature type="transmembrane region" description="Helical" evidence="9">
    <location>
        <begin position="84"/>
        <end position="104"/>
    </location>
</feature>
<evidence type="ECO:0000256" key="9">
    <source>
        <dbReference type="SAM" id="Phobius"/>
    </source>
</evidence>
<dbReference type="CDD" id="cd06582">
    <property type="entry name" value="TM_PBP1_LivH_like"/>
    <property type="match status" value="1"/>
</dbReference>
<evidence type="ECO:0000256" key="6">
    <source>
        <dbReference type="ARBA" id="ARBA00022989"/>
    </source>
</evidence>
<dbReference type="GO" id="GO:0022857">
    <property type="term" value="F:transmembrane transporter activity"/>
    <property type="evidence" value="ECO:0007669"/>
    <property type="project" value="InterPro"/>
</dbReference>
<comment type="similarity">
    <text evidence="8">Belongs to the binding-protein-dependent transport system permease family. LivHM subfamily.</text>
</comment>
<dbReference type="EMBL" id="UINC01006293">
    <property type="protein sequence ID" value="SVA26667.1"/>
    <property type="molecule type" value="Genomic_DNA"/>
</dbReference>
<proteinExistence type="inferred from homology"/>
<dbReference type="AlphaFoldDB" id="A0A381UH38"/>
<evidence type="ECO:0000256" key="4">
    <source>
        <dbReference type="ARBA" id="ARBA00022692"/>
    </source>
</evidence>
<dbReference type="PANTHER" id="PTHR11795:SF447">
    <property type="entry name" value="ABC TRANSPORTER PERMEASE PROTEIN"/>
    <property type="match status" value="1"/>
</dbReference>
<accession>A0A381UH38</accession>
<evidence type="ECO:0000256" key="1">
    <source>
        <dbReference type="ARBA" id="ARBA00004651"/>
    </source>
</evidence>
<keyword evidence="4 9" id="KW-0812">Transmembrane</keyword>
<keyword evidence="3" id="KW-1003">Cell membrane</keyword>
<sequence>MEGTFQVFFSILSWTSVMVLVVLGLGVIASMMGIFNFAHGDFMLLGGYTLYLFSVWGFPLWFGIVAAPIVVGIVGVILERTVIHRFYAAPIAAMLGTYALGVIIRETVRGLIDGMYLRVPAPMQGLVVVGDISIAEWRIAVLVISLLVLLGSYLLVNRTNFGLRVRASLENPELARASGISTSQIYAVTFGFGAALAGLAGALMAPLLMFSADMGLKFLIQGFLAVMLGGIGTFEGPALGGAIIGAMASGLPYALNPILADVLVFVIAIVLVKFKPMGLVAKGRR</sequence>
<evidence type="ECO:0000256" key="8">
    <source>
        <dbReference type="ARBA" id="ARBA00037998"/>
    </source>
</evidence>
<keyword evidence="5" id="KW-0029">Amino-acid transport</keyword>
<evidence type="ECO:0000256" key="2">
    <source>
        <dbReference type="ARBA" id="ARBA00022448"/>
    </source>
</evidence>
<keyword evidence="6 9" id="KW-1133">Transmembrane helix</keyword>
<dbReference type="GO" id="GO:0005886">
    <property type="term" value="C:plasma membrane"/>
    <property type="evidence" value="ECO:0007669"/>
    <property type="project" value="UniProtKB-SubCell"/>
</dbReference>
<evidence type="ECO:0000256" key="7">
    <source>
        <dbReference type="ARBA" id="ARBA00023136"/>
    </source>
</evidence>
<comment type="subcellular location">
    <subcellularLocation>
        <location evidence="1">Cell membrane</location>
        <topology evidence="1">Multi-pass membrane protein</topology>
    </subcellularLocation>
</comment>
<evidence type="ECO:0000256" key="5">
    <source>
        <dbReference type="ARBA" id="ARBA00022970"/>
    </source>
</evidence>
<evidence type="ECO:0000256" key="3">
    <source>
        <dbReference type="ARBA" id="ARBA00022475"/>
    </source>
</evidence>
<gene>
    <name evidence="10" type="ORF">METZ01_LOCUS79521</name>
</gene>
<feature type="transmembrane region" description="Helical" evidence="9">
    <location>
        <begin position="254"/>
        <end position="274"/>
    </location>
</feature>
<name>A0A381UH38_9ZZZZ</name>
<evidence type="ECO:0008006" key="11">
    <source>
        <dbReference type="Google" id="ProtNLM"/>
    </source>
</evidence>